<name>A0A167XPR6_9EURO</name>
<proteinExistence type="predicted"/>
<dbReference type="GO" id="GO:0032259">
    <property type="term" value="P:methylation"/>
    <property type="evidence" value="ECO:0007669"/>
    <property type="project" value="UniProtKB-KW"/>
</dbReference>
<evidence type="ECO:0000313" key="3">
    <source>
        <dbReference type="EMBL" id="KZZ90326.1"/>
    </source>
</evidence>
<evidence type="ECO:0000313" key="4">
    <source>
        <dbReference type="Proteomes" id="UP000242877"/>
    </source>
</evidence>
<dbReference type="Gene3D" id="3.40.50.150">
    <property type="entry name" value="Vaccinia Virus protein VP39"/>
    <property type="match status" value="1"/>
</dbReference>
<keyword evidence="4" id="KW-1185">Reference proteome</keyword>
<dbReference type="EMBL" id="AZGZ01000017">
    <property type="protein sequence ID" value="KZZ90326.1"/>
    <property type="molecule type" value="Genomic_DNA"/>
</dbReference>
<feature type="region of interest" description="Disordered" evidence="1">
    <location>
        <begin position="1"/>
        <end position="21"/>
    </location>
</feature>
<feature type="domain" description="Ribosomal RNA methyltransferase FtsJ" evidence="2">
    <location>
        <begin position="113"/>
        <end position="333"/>
    </location>
</feature>
<evidence type="ECO:0000256" key="1">
    <source>
        <dbReference type="SAM" id="MobiDB-lite"/>
    </source>
</evidence>
<keyword evidence="3" id="KW-0489">Methyltransferase</keyword>
<protein>
    <submittedName>
        <fullName evidence="3">Ribosomal RNA methyltransferase RrmJ/FtsJ</fullName>
    </submittedName>
</protein>
<sequence>MTVSTAEPLIESSSSSKGKHQKPGLLFFQEVKDFYIEHDTENVFKELNELCEKCWQDPRGDAWFEERRKCADTADVKERKNFYNMMLQIGIELESKTQVFTRFHKELGSMGQRVKILDLCMAPGGYTASALKYLPLAKACGLTLPVNMGGHPVLLYKAASNIEYLDLTMLIHEIMAPWDEDTDITDYDGGGGGGGGVDAGSLTFPEPAPEHEHENRTLTVPSDHPDIANFSTARPFRNMQFNLIFCDGQVLRTHPRSPYREKVEARRLLISQAIIALQRLVPEGGTMVVLLHRLENPYTVQFLYLFSRFADIELFKPAKKHAIRSSFYLIARNIRARSPEALEALGYWKRVWWNTTFEEGEMNALEMAGSERPSPIADITNEAEHVDEKFDESIERQKKELLHILDVFGEKLIELARPLWRIQIAAMNRMLANGFEKPWSVTKENRG</sequence>
<reference evidence="3 4" key="1">
    <citation type="journal article" date="2016" name="Genome Biol. Evol.">
        <title>Divergent and convergent evolution of fungal pathogenicity.</title>
        <authorList>
            <person name="Shang Y."/>
            <person name="Xiao G."/>
            <person name="Zheng P."/>
            <person name="Cen K."/>
            <person name="Zhan S."/>
            <person name="Wang C."/>
        </authorList>
    </citation>
    <scope>NUCLEOTIDE SEQUENCE [LARGE SCALE GENOMIC DNA]</scope>
    <source>
        <strain evidence="3 4">ARSEF 7405</strain>
    </source>
</reference>
<dbReference type="Pfam" id="PF01728">
    <property type="entry name" value="FtsJ"/>
    <property type="match status" value="1"/>
</dbReference>
<dbReference type="InterPro" id="IPR029063">
    <property type="entry name" value="SAM-dependent_MTases_sf"/>
</dbReference>
<feature type="compositionally biased region" description="Polar residues" evidence="1">
    <location>
        <begin position="1"/>
        <end position="16"/>
    </location>
</feature>
<keyword evidence="3" id="KW-0808">Transferase</keyword>
<dbReference type="Proteomes" id="UP000242877">
    <property type="component" value="Unassembled WGS sequence"/>
</dbReference>
<dbReference type="OrthoDB" id="417125at2759"/>
<dbReference type="VEuPathDB" id="FungiDB:AAP_03856"/>
<feature type="compositionally biased region" description="Gly residues" evidence="1">
    <location>
        <begin position="188"/>
        <end position="198"/>
    </location>
</feature>
<evidence type="ECO:0000259" key="2">
    <source>
        <dbReference type="Pfam" id="PF01728"/>
    </source>
</evidence>
<dbReference type="AlphaFoldDB" id="A0A167XPR6"/>
<dbReference type="GO" id="GO:0008168">
    <property type="term" value="F:methyltransferase activity"/>
    <property type="evidence" value="ECO:0007669"/>
    <property type="project" value="UniProtKB-KW"/>
</dbReference>
<comment type="caution">
    <text evidence="3">The sequence shown here is derived from an EMBL/GenBank/DDBJ whole genome shotgun (WGS) entry which is preliminary data.</text>
</comment>
<accession>A0A167XPR6</accession>
<dbReference type="InterPro" id="IPR002877">
    <property type="entry name" value="RNA_MeTrfase_FtsJ_dom"/>
</dbReference>
<gene>
    <name evidence="3" type="ORF">AAP_03856</name>
</gene>
<feature type="region of interest" description="Disordered" evidence="1">
    <location>
        <begin position="188"/>
        <end position="224"/>
    </location>
</feature>
<organism evidence="3 4">
    <name type="scientific">Ascosphaera apis ARSEF 7405</name>
    <dbReference type="NCBI Taxonomy" id="392613"/>
    <lineage>
        <taxon>Eukaryota</taxon>
        <taxon>Fungi</taxon>
        <taxon>Dikarya</taxon>
        <taxon>Ascomycota</taxon>
        <taxon>Pezizomycotina</taxon>
        <taxon>Eurotiomycetes</taxon>
        <taxon>Eurotiomycetidae</taxon>
        <taxon>Onygenales</taxon>
        <taxon>Ascosphaeraceae</taxon>
        <taxon>Ascosphaera</taxon>
    </lineage>
</organism>
<dbReference type="SUPFAM" id="SSF53335">
    <property type="entry name" value="S-adenosyl-L-methionine-dependent methyltransferases"/>
    <property type="match status" value="1"/>
</dbReference>